<keyword evidence="2" id="KW-1185">Reference proteome</keyword>
<proteinExistence type="predicted"/>
<sequence length="97" mass="11357">TIKNALVILIAISEYDDNNKWKNLKNVKEKDIKNFKQLFKQELDYEMVCNPSPKMTKDDVDEFIEQVKFNFKLRKNTSKYDGIIIIVCGHGENGNML</sequence>
<organism evidence="1 2">
    <name type="scientific">Reticulomyxa filosa</name>
    <dbReference type="NCBI Taxonomy" id="46433"/>
    <lineage>
        <taxon>Eukaryota</taxon>
        <taxon>Sar</taxon>
        <taxon>Rhizaria</taxon>
        <taxon>Retaria</taxon>
        <taxon>Foraminifera</taxon>
        <taxon>Monothalamids</taxon>
        <taxon>Reticulomyxidae</taxon>
        <taxon>Reticulomyxa</taxon>
    </lineage>
</organism>
<dbReference type="Gene3D" id="3.40.50.1460">
    <property type="match status" value="1"/>
</dbReference>
<evidence type="ECO:0008006" key="3">
    <source>
        <dbReference type="Google" id="ProtNLM"/>
    </source>
</evidence>
<name>X6LAD0_RETFI</name>
<comment type="caution">
    <text evidence="1">The sequence shown here is derived from an EMBL/GenBank/DDBJ whole genome shotgun (WGS) entry which is preliminary data.</text>
</comment>
<evidence type="ECO:0000313" key="1">
    <source>
        <dbReference type="EMBL" id="ETN98091.1"/>
    </source>
</evidence>
<dbReference type="Proteomes" id="UP000023152">
    <property type="component" value="Unassembled WGS sequence"/>
</dbReference>
<gene>
    <name evidence="1" type="ORF">RFI_39426</name>
</gene>
<accession>X6LAD0</accession>
<evidence type="ECO:0000313" key="2">
    <source>
        <dbReference type="Proteomes" id="UP000023152"/>
    </source>
</evidence>
<feature type="non-terminal residue" evidence="1">
    <location>
        <position position="97"/>
    </location>
</feature>
<reference evidence="1 2" key="1">
    <citation type="journal article" date="2013" name="Curr. Biol.">
        <title>The Genome of the Foraminiferan Reticulomyxa filosa.</title>
        <authorList>
            <person name="Glockner G."/>
            <person name="Hulsmann N."/>
            <person name="Schleicher M."/>
            <person name="Noegel A.A."/>
            <person name="Eichinger L."/>
            <person name="Gallinger C."/>
            <person name="Pawlowski J."/>
            <person name="Sierra R."/>
            <person name="Euteneuer U."/>
            <person name="Pillet L."/>
            <person name="Moustafa A."/>
            <person name="Platzer M."/>
            <person name="Groth M."/>
            <person name="Szafranski K."/>
            <person name="Schliwa M."/>
        </authorList>
    </citation>
    <scope>NUCLEOTIDE SEQUENCE [LARGE SCALE GENOMIC DNA]</scope>
</reference>
<feature type="non-terminal residue" evidence="1">
    <location>
        <position position="1"/>
    </location>
</feature>
<dbReference type="AlphaFoldDB" id="X6LAD0"/>
<dbReference type="EMBL" id="ASPP01047685">
    <property type="protein sequence ID" value="ETN98091.1"/>
    <property type="molecule type" value="Genomic_DNA"/>
</dbReference>
<protein>
    <recommendedName>
        <fullName evidence="3">Caspase family p20 domain-containing protein</fullName>
    </recommendedName>
</protein>